<dbReference type="RefSeq" id="WP_045064982.1">
    <property type="nucleotide sequence ID" value="NZ_CP131599.1"/>
</dbReference>
<proteinExistence type="predicted"/>
<dbReference type="Proteomes" id="UP000241566">
    <property type="component" value="Unassembled WGS sequence"/>
</dbReference>
<reference evidence="2 3" key="1">
    <citation type="submission" date="2018-01" db="EMBL/GenBank/DDBJ databases">
        <title>Whole genome sequencing of Histamine producing bacteria.</title>
        <authorList>
            <person name="Butler K."/>
        </authorList>
    </citation>
    <scope>NUCLEOTIDE SEQUENCE [LARGE SCALE GENOMIC DNA]</scope>
    <source>
        <strain evidence="2 3">ATCC 25521</strain>
    </source>
</reference>
<evidence type="ECO:0000313" key="2">
    <source>
        <dbReference type="EMBL" id="PSV82733.1"/>
    </source>
</evidence>
<gene>
    <name evidence="2" type="ORF">CTM94_09495</name>
</gene>
<name>A0ABX5GGH3_PHOLE</name>
<dbReference type="EMBL" id="PYOI01000011">
    <property type="protein sequence ID" value="PSV82733.1"/>
    <property type="molecule type" value="Genomic_DNA"/>
</dbReference>
<sequence>MRFAHSLLLSSLALTSSFSYAQSFTLPIWKEEAQALGYELPKPIGFNLSYMALEQSIDVTSIGFNGLNLPSFVRNIDMQAEQGKQTSEVLTLRADMWLFPFLNLYVLGGKMTGTSETAVNYDVAIKPLFPNRPDHHIKGRIDNFKLDLDGYLYGGGVVLAGGYKQIFGLVDISYTETELTVIDGSISAWVISPRLGYDFYQQGLPLRVWGGAMFQNVEQSLSGKLSDLNLPPFIENIAKNGTFHIEQQLSTPWNPILGMQYQINPNLYLLAEAGFGDRTSLFTSIDFRF</sequence>
<protein>
    <recommendedName>
        <fullName evidence="4">TonB-dependent receptor</fullName>
    </recommendedName>
</protein>
<evidence type="ECO:0000313" key="3">
    <source>
        <dbReference type="Proteomes" id="UP000241566"/>
    </source>
</evidence>
<evidence type="ECO:0000256" key="1">
    <source>
        <dbReference type="SAM" id="SignalP"/>
    </source>
</evidence>
<organism evidence="2 3">
    <name type="scientific">Photobacterium leiognathi</name>
    <dbReference type="NCBI Taxonomy" id="553611"/>
    <lineage>
        <taxon>Bacteria</taxon>
        <taxon>Pseudomonadati</taxon>
        <taxon>Pseudomonadota</taxon>
        <taxon>Gammaproteobacteria</taxon>
        <taxon>Vibrionales</taxon>
        <taxon>Vibrionaceae</taxon>
        <taxon>Photobacterium</taxon>
    </lineage>
</organism>
<keyword evidence="1" id="KW-0732">Signal</keyword>
<feature type="chain" id="PRO_5046483609" description="TonB-dependent receptor" evidence="1">
    <location>
        <begin position="22"/>
        <end position="289"/>
    </location>
</feature>
<evidence type="ECO:0008006" key="4">
    <source>
        <dbReference type="Google" id="ProtNLM"/>
    </source>
</evidence>
<feature type="signal peptide" evidence="1">
    <location>
        <begin position="1"/>
        <end position="21"/>
    </location>
</feature>
<accession>A0ABX5GGH3</accession>
<keyword evidence="3" id="KW-1185">Reference proteome</keyword>
<comment type="caution">
    <text evidence="2">The sequence shown here is derived from an EMBL/GenBank/DDBJ whole genome shotgun (WGS) entry which is preliminary data.</text>
</comment>